<protein>
    <submittedName>
        <fullName evidence="1">Uncharacterized protein</fullName>
    </submittedName>
</protein>
<dbReference type="EMBL" id="WTPW01003590">
    <property type="protein sequence ID" value="KAF0337385.1"/>
    <property type="molecule type" value="Genomic_DNA"/>
</dbReference>
<sequence length="184" mass="21776">MPNQQIHENCFKRKVQDWNVIDFLDECELPSFRQKIECYLSSLEMIIAIEKGQKREKAQFLFDKYKKGSQPDYILARKWEYERKQVYVVRQTYTAVNYGNTGSINVTNNNGTMDETNKIKRIKSNRQSTLEDQIRPSLIFPGVEDKPARQQEQIADDYEFINSTFFYYILCITNALTIIQSSRK</sequence>
<organism evidence="1 2">
    <name type="scientific">Gigaspora margarita</name>
    <dbReference type="NCBI Taxonomy" id="4874"/>
    <lineage>
        <taxon>Eukaryota</taxon>
        <taxon>Fungi</taxon>
        <taxon>Fungi incertae sedis</taxon>
        <taxon>Mucoromycota</taxon>
        <taxon>Glomeromycotina</taxon>
        <taxon>Glomeromycetes</taxon>
        <taxon>Diversisporales</taxon>
        <taxon>Gigasporaceae</taxon>
        <taxon>Gigaspora</taxon>
    </lineage>
</organism>
<name>A0A8H3WSQ7_GIGMA</name>
<dbReference type="AlphaFoldDB" id="A0A8H3WSQ7"/>
<evidence type="ECO:0000313" key="2">
    <source>
        <dbReference type="Proteomes" id="UP000439903"/>
    </source>
</evidence>
<comment type="caution">
    <text evidence="1">The sequence shown here is derived from an EMBL/GenBank/DDBJ whole genome shotgun (WGS) entry which is preliminary data.</text>
</comment>
<keyword evidence="2" id="KW-1185">Reference proteome</keyword>
<dbReference type="Proteomes" id="UP000439903">
    <property type="component" value="Unassembled WGS sequence"/>
</dbReference>
<gene>
    <name evidence="1" type="ORF">F8M41_016505</name>
</gene>
<reference evidence="1 2" key="1">
    <citation type="journal article" date="2019" name="Environ. Microbiol.">
        <title>At the nexus of three kingdoms: the genome of the mycorrhizal fungus Gigaspora margarita provides insights into plant, endobacterial and fungal interactions.</title>
        <authorList>
            <person name="Venice F."/>
            <person name="Ghignone S."/>
            <person name="Salvioli di Fossalunga A."/>
            <person name="Amselem J."/>
            <person name="Novero M."/>
            <person name="Xianan X."/>
            <person name="Sedzielewska Toro K."/>
            <person name="Morin E."/>
            <person name="Lipzen A."/>
            <person name="Grigoriev I.V."/>
            <person name="Henrissat B."/>
            <person name="Martin F.M."/>
            <person name="Bonfante P."/>
        </authorList>
    </citation>
    <scope>NUCLEOTIDE SEQUENCE [LARGE SCALE GENOMIC DNA]</scope>
    <source>
        <strain evidence="1 2">BEG34</strain>
    </source>
</reference>
<evidence type="ECO:0000313" key="1">
    <source>
        <dbReference type="EMBL" id="KAF0337385.1"/>
    </source>
</evidence>
<accession>A0A8H3WSQ7</accession>
<dbReference type="OrthoDB" id="2423204at2759"/>
<proteinExistence type="predicted"/>